<dbReference type="OrthoDB" id="5989166at2759"/>
<keyword evidence="2" id="KW-1185">Reference proteome</keyword>
<organism evidence="1 2">
    <name type="scientific">Stylophora pistillata</name>
    <name type="common">Smooth cauliflower coral</name>
    <dbReference type="NCBI Taxonomy" id="50429"/>
    <lineage>
        <taxon>Eukaryota</taxon>
        <taxon>Metazoa</taxon>
        <taxon>Cnidaria</taxon>
        <taxon>Anthozoa</taxon>
        <taxon>Hexacorallia</taxon>
        <taxon>Scleractinia</taxon>
        <taxon>Astrocoeniina</taxon>
        <taxon>Pocilloporidae</taxon>
        <taxon>Stylophora</taxon>
    </lineage>
</organism>
<gene>
    <name evidence="1" type="ORF">AWC38_SpisGene18629</name>
</gene>
<dbReference type="Pfam" id="PF03564">
    <property type="entry name" value="DUF1759"/>
    <property type="match status" value="1"/>
</dbReference>
<dbReference type="EMBL" id="LSMT01000500">
    <property type="protein sequence ID" value="PFX17054.1"/>
    <property type="molecule type" value="Genomic_DNA"/>
</dbReference>
<evidence type="ECO:0000313" key="1">
    <source>
        <dbReference type="EMBL" id="PFX17054.1"/>
    </source>
</evidence>
<comment type="caution">
    <text evidence="1">The sequence shown here is derived from an EMBL/GenBank/DDBJ whole genome shotgun (WGS) entry which is preliminary data.</text>
</comment>
<evidence type="ECO:0000313" key="2">
    <source>
        <dbReference type="Proteomes" id="UP000225706"/>
    </source>
</evidence>
<dbReference type="AlphaFoldDB" id="A0A2B4RFB1"/>
<proteinExistence type="predicted"/>
<accession>A0A2B4RFB1</accession>
<dbReference type="InterPro" id="IPR005312">
    <property type="entry name" value="DUF1759"/>
</dbReference>
<name>A0A2B4RFB1_STYPI</name>
<reference evidence="2" key="1">
    <citation type="journal article" date="2017" name="bioRxiv">
        <title>Comparative analysis of the genomes of Stylophora pistillata and Acropora digitifera provides evidence for extensive differences between species of corals.</title>
        <authorList>
            <person name="Voolstra C.R."/>
            <person name="Li Y."/>
            <person name="Liew Y.J."/>
            <person name="Baumgarten S."/>
            <person name="Zoccola D."/>
            <person name="Flot J.-F."/>
            <person name="Tambutte S."/>
            <person name="Allemand D."/>
            <person name="Aranda M."/>
        </authorList>
    </citation>
    <scope>NUCLEOTIDE SEQUENCE [LARGE SCALE GENOMIC DNA]</scope>
</reference>
<sequence length="356" mass="39665">MLSEKLTLLNTLNDQIIAVCKVEEIEKEIEETETLTMHIMDTKAGISTRTTPPVTKVVPGEIIKPPAQVHTNVELPEHPTASSGFTNQGIQPFTNPFSSHQPTLKAKLPKFFLSKFCVSITSWISFWGAYNSAVHNNAMLSKVDKFKYLNSLLEGEAKRSIQGVTLSESNYDSAVEILHERSGKPQQMISAHMDEIVKLPPSTSDRPSSLRFVYEKLSVRQGAYQKVSATRDPGVSRRNFNDGNNDSIDILIGSGHYWNIVYGEKIRCESGPIAISSKLEWLLCGPGGESVGNASVSNLVITEVLADFTRFYIRFYTKEHDQLVNTLKHFWEAESTGIKPEQVKESMGISLIKDLS</sequence>
<protein>
    <submittedName>
        <fullName evidence="1">Uncharacterized protein</fullName>
    </submittedName>
</protein>
<dbReference type="Proteomes" id="UP000225706">
    <property type="component" value="Unassembled WGS sequence"/>
</dbReference>
<dbReference type="PANTHER" id="PTHR22954:SF3">
    <property type="entry name" value="PROTEIN CBG08539"/>
    <property type="match status" value="1"/>
</dbReference>
<dbReference type="PANTHER" id="PTHR22954">
    <property type="entry name" value="RETROVIRAL PROTEASE-RELATED"/>
    <property type="match status" value="1"/>
</dbReference>